<dbReference type="EMBL" id="JBHTMM010000007">
    <property type="protein sequence ID" value="MFD1305835.1"/>
    <property type="molecule type" value="Genomic_DNA"/>
</dbReference>
<dbReference type="Proteomes" id="UP001597058">
    <property type="component" value="Unassembled WGS sequence"/>
</dbReference>
<comment type="caution">
    <text evidence="2">The sequence shown here is derived from an EMBL/GenBank/DDBJ whole genome shotgun (WGS) entry which is preliminary data.</text>
</comment>
<evidence type="ECO:0000313" key="3">
    <source>
        <dbReference type="Proteomes" id="UP001597058"/>
    </source>
</evidence>
<reference evidence="3" key="1">
    <citation type="journal article" date="2019" name="Int. J. Syst. Evol. Microbiol.">
        <title>The Global Catalogue of Microorganisms (GCM) 10K type strain sequencing project: providing services to taxonomists for standard genome sequencing and annotation.</title>
        <authorList>
            <consortium name="The Broad Institute Genomics Platform"/>
            <consortium name="The Broad Institute Genome Sequencing Center for Infectious Disease"/>
            <person name="Wu L."/>
            <person name="Ma J."/>
        </authorList>
    </citation>
    <scope>NUCLEOTIDE SEQUENCE [LARGE SCALE GENOMIC DNA]</scope>
    <source>
        <strain evidence="3">CGMCC 4.7020</strain>
    </source>
</reference>
<dbReference type="RefSeq" id="WP_365767356.1">
    <property type="nucleotide sequence ID" value="NZ_JBHSKH010000075.1"/>
</dbReference>
<protein>
    <recommendedName>
        <fullName evidence="4">Excreted virulence factor EspC, type VII ESX diderm</fullName>
    </recommendedName>
</protein>
<evidence type="ECO:0008006" key="4">
    <source>
        <dbReference type="Google" id="ProtNLM"/>
    </source>
</evidence>
<evidence type="ECO:0000313" key="2">
    <source>
        <dbReference type="EMBL" id="MFD1305835.1"/>
    </source>
</evidence>
<keyword evidence="3" id="KW-1185">Reference proteome</keyword>
<name>A0ABW3X998_9ACTN</name>
<sequence>MPSDSGAVPGPSSWASGVFDAARDAVGDVVTELSSFTKFRKRVDDLIRDLKGSAAGPGEVGQEQLVRHQFGGGAGAWTEASGLFSSYETVITELESLSKLLSDSMEGMNIAVLAAHKGYRNIDLDVRDRMAAISAETTHHYGGEYDPGLPKKSYGGGDAKPDRPAAGGDSGGSI</sequence>
<accession>A0ABW3X998</accession>
<proteinExistence type="predicted"/>
<feature type="region of interest" description="Disordered" evidence="1">
    <location>
        <begin position="137"/>
        <end position="174"/>
    </location>
</feature>
<evidence type="ECO:0000256" key="1">
    <source>
        <dbReference type="SAM" id="MobiDB-lite"/>
    </source>
</evidence>
<organism evidence="2 3">
    <name type="scientific">Streptomyces kaempferi</name>
    <dbReference type="NCBI Taxonomy" id="333725"/>
    <lineage>
        <taxon>Bacteria</taxon>
        <taxon>Bacillati</taxon>
        <taxon>Actinomycetota</taxon>
        <taxon>Actinomycetes</taxon>
        <taxon>Kitasatosporales</taxon>
        <taxon>Streptomycetaceae</taxon>
        <taxon>Streptomyces</taxon>
    </lineage>
</organism>
<gene>
    <name evidence="2" type="ORF">ACFQ5X_08240</name>
</gene>